<dbReference type="Pfam" id="PF03786">
    <property type="entry name" value="UxuA"/>
    <property type="match status" value="1"/>
</dbReference>
<comment type="pathway">
    <text evidence="5">Carbohydrate metabolism; pentose and glucuronate interconversion.</text>
</comment>
<evidence type="ECO:0000256" key="1">
    <source>
        <dbReference type="ARBA" id="ARBA00001794"/>
    </source>
</evidence>
<evidence type="ECO:0000313" key="11">
    <source>
        <dbReference type="EMBL" id="KAK7242426.1"/>
    </source>
</evidence>
<keyword evidence="9" id="KW-0464">Manganese</keyword>
<protein>
    <recommendedName>
        <fullName evidence="7">mannonate dehydratase</fullName>
        <ecNumber evidence="7">4.2.1.8</ecNumber>
    </recommendedName>
</protein>
<dbReference type="SUPFAM" id="SSF51658">
    <property type="entry name" value="Xylose isomerase-like"/>
    <property type="match status" value="1"/>
</dbReference>
<evidence type="ECO:0000256" key="2">
    <source>
        <dbReference type="ARBA" id="ARBA00001936"/>
    </source>
</evidence>
<evidence type="ECO:0000256" key="10">
    <source>
        <dbReference type="ARBA" id="ARBA00023239"/>
    </source>
</evidence>
<dbReference type="PIRSF" id="PIRSF016049">
    <property type="entry name" value="Man_dehyd"/>
    <property type="match status" value="1"/>
</dbReference>
<dbReference type="HAMAP" id="MF_00106">
    <property type="entry name" value="UxuA"/>
    <property type="match status" value="1"/>
</dbReference>
<dbReference type="Gene3D" id="3.20.20.150">
    <property type="entry name" value="Divalent-metal-dependent TIM barrel enzymes"/>
    <property type="match status" value="1"/>
</dbReference>
<dbReference type="PANTHER" id="PTHR30387">
    <property type="entry name" value="MANNONATE DEHYDRATASE"/>
    <property type="match status" value="1"/>
</dbReference>
<name>A0ABR1G1P1_AURAN</name>
<dbReference type="NCBIfam" id="TIGR00695">
    <property type="entry name" value="uxuA"/>
    <property type="match status" value="1"/>
</dbReference>
<evidence type="ECO:0000256" key="3">
    <source>
        <dbReference type="ARBA" id="ARBA00001954"/>
    </source>
</evidence>
<evidence type="ECO:0000256" key="5">
    <source>
        <dbReference type="ARBA" id="ARBA00004892"/>
    </source>
</evidence>
<dbReference type="EMBL" id="JBBJCI010000143">
    <property type="protein sequence ID" value="KAK7242426.1"/>
    <property type="molecule type" value="Genomic_DNA"/>
</dbReference>
<comment type="caution">
    <text evidence="11">The sequence shown here is derived from an EMBL/GenBank/DDBJ whole genome shotgun (WGS) entry which is preliminary data.</text>
</comment>
<evidence type="ECO:0000313" key="12">
    <source>
        <dbReference type="Proteomes" id="UP001363151"/>
    </source>
</evidence>
<evidence type="ECO:0000256" key="8">
    <source>
        <dbReference type="ARBA" id="ARBA00023004"/>
    </source>
</evidence>
<reference evidence="11 12" key="1">
    <citation type="submission" date="2024-03" db="EMBL/GenBank/DDBJ databases">
        <title>Aureococcus anophagefferens CCMP1851 and Kratosvirus quantuckense: Draft genome of a second virus-susceptible host strain in the model system.</title>
        <authorList>
            <person name="Chase E."/>
            <person name="Truchon A.R."/>
            <person name="Schepens W."/>
            <person name="Wilhelm S.W."/>
        </authorList>
    </citation>
    <scope>NUCLEOTIDE SEQUENCE [LARGE SCALE GENOMIC DNA]</scope>
    <source>
        <strain evidence="11 12">CCMP1851</strain>
    </source>
</reference>
<dbReference type="NCBIfam" id="NF003027">
    <property type="entry name" value="PRK03906.1"/>
    <property type="match status" value="1"/>
</dbReference>
<dbReference type="InterPro" id="IPR036237">
    <property type="entry name" value="Xyl_isomerase-like_sf"/>
</dbReference>
<comment type="similarity">
    <text evidence="6">Belongs to the mannonate dehydratase family.</text>
</comment>
<accession>A0ABR1G1P1</accession>
<comment type="catalytic activity">
    <reaction evidence="1">
        <text>D-mannonate = 2-dehydro-3-deoxy-D-gluconate + H2O</text>
        <dbReference type="Rhea" id="RHEA:20097"/>
        <dbReference type="ChEBI" id="CHEBI:15377"/>
        <dbReference type="ChEBI" id="CHEBI:17767"/>
        <dbReference type="ChEBI" id="CHEBI:57990"/>
        <dbReference type="EC" id="4.2.1.8"/>
    </reaction>
</comment>
<organism evidence="11 12">
    <name type="scientific">Aureococcus anophagefferens</name>
    <name type="common">Harmful bloom alga</name>
    <dbReference type="NCBI Taxonomy" id="44056"/>
    <lineage>
        <taxon>Eukaryota</taxon>
        <taxon>Sar</taxon>
        <taxon>Stramenopiles</taxon>
        <taxon>Ochrophyta</taxon>
        <taxon>Pelagophyceae</taxon>
        <taxon>Pelagomonadales</taxon>
        <taxon>Pelagomonadaceae</taxon>
        <taxon>Aureococcus</taxon>
    </lineage>
</organism>
<keyword evidence="12" id="KW-1185">Reference proteome</keyword>
<comment type="function">
    <text evidence="4">Catalyzes the dehydration of D-mannonate.</text>
</comment>
<comment type="cofactor">
    <cofactor evidence="2">
        <name>Mn(2+)</name>
        <dbReference type="ChEBI" id="CHEBI:29035"/>
    </cofactor>
</comment>
<dbReference type="InterPro" id="IPR004628">
    <property type="entry name" value="Man_deHydtase"/>
</dbReference>
<gene>
    <name evidence="11" type="ORF">SO694_00159050</name>
</gene>
<evidence type="ECO:0000256" key="6">
    <source>
        <dbReference type="ARBA" id="ARBA00007389"/>
    </source>
</evidence>
<evidence type="ECO:0000256" key="7">
    <source>
        <dbReference type="ARBA" id="ARBA00012927"/>
    </source>
</evidence>
<dbReference type="PANTHER" id="PTHR30387:SF2">
    <property type="entry name" value="MANNONATE DEHYDRATASE"/>
    <property type="match status" value="1"/>
</dbReference>
<evidence type="ECO:0000256" key="4">
    <source>
        <dbReference type="ARBA" id="ARBA00002713"/>
    </source>
</evidence>
<keyword evidence="8" id="KW-0408">Iron</keyword>
<sequence length="425" mass="45426">MDGLMRYVCAPRSEESATNGIMEQTMRWMGPDDPVPLSTLKMAGCTGVVTALQVPAGEVWPTALIEERKALIEAAGLTWSVVESVPVHESVKLGSEPMRSHCVANYQETLRRLGACGVDVVAYNFMPVVDWTRTDLEFPWADGSKALAFDALDFAAFDVCGLERAGAERSYDAATLEKAKARWAALDEARRSDLAKTVIRGLPGQMTTEVADGVEGFKRVLAQYDGVDAAAAREHLAYFIRAVAPVAEEAGVLLAVHPDDPPVPLLGLPRVVSTAEDLRFILDASDSPANGLCFCAGSLASRPGNDVAAMARAFAARIHFVHLRNVKKGDAVADVDGNPVASFVESDHLDGDVPVAAVVDALLKEKGRRAGGAPNYARLPFRPDHGHQMCDDLGKAGSNPGYTAIGRLRGLAELRGLQVALLQRS</sequence>
<comment type="cofactor">
    <cofactor evidence="3">
        <name>Fe(2+)</name>
        <dbReference type="ChEBI" id="CHEBI:29033"/>
    </cofactor>
</comment>
<dbReference type="Proteomes" id="UP001363151">
    <property type="component" value="Unassembled WGS sequence"/>
</dbReference>
<proteinExistence type="inferred from homology"/>
<dbReference type="EC" id="4.2.1.8" evidence="7"/>
<evidence type="ECO:0000256" key="9">
    <source>
        <dbReference type="ARBA" id="ARBA00023211"/>
    </source>
</evidence>
<keyword evidence="10" id="KW-0456">Lyase</keyword>